<dbReference type="GO" id="GO:0016810">
    <property type="term" value="F:hydrolase activity, acting on carbon-nitrogen (but not peptide) bonds"/>
    <property type="evidence" value="ECO:0007669"/>
    <property type="project" value="InterPro"/>
</dbReference>
<dbReference type="NCBIfam" id="TIGR01975">
    <property type="entry name" value="isoAsp_dipep"/>
    <property type="match status" value="1"/>
</dbReference>
<feature type="binding site" evidence="3">
    <location>
        <position position="291"/>
    </location>
    <ligand>
        <name>substrate</name>
    </ligand>
</feature>
<keyword evidence="1 4" id="KW-0479">Metal-binding</keyword>
<feature type="binding site" evidence="3">
    <location>
        <position position="229"/>
    </location>
    <ligand>
        <name>substrate</name>
    </ligand>
</feature>
<comment type="caution">
    <text evidence="6">The sequence shown here is derived from an EMBL/GenBank/DDBJ whole genome shotgun (WGS) entry which is preliminary data.</text>
</comment>
<organism evidence="6 7">
    <name type="scientific">Caldanaerobacter subterraneus subsp. pacificus DSM 12653</name>
    <dbReference type="NCBI Taxonomy" id="391606"/>
    <lineage>
        <taxon>Bacteria</taxon>
        <taxon>Bacillati</taxon>
        <taxon>Bacillota</taxon>
        <taxon>Clostridia</taxon>
        <taxon>Thermoanaerobacterales</taxon>
        <taxon>Thermoanaerobacteraceae</taxon>
        <taxon>Caldanaerobacter</taxon>
    </lineage>
</organism>
<dbReference type="SUPFAM" id="SSF51556">
    <property type="entry name" value="Metallo-dependent hydrolases"/>
    <property type="match status" value="1"/>
</dbReference>
<dbReference type="Gene3D" id="3.20.20.140">
    <property type="entry name" value="Metal-dependent hydrolases"/>
    <property type="match status" value="1"/>
</dbReference>
<proteinExistence type="inferred from homology"/>
<comment type="function">
    <text evidence="1">Catalyzes the hydrolytic cleavage of a subset of L-isoaspartyl (L-beta-aspartyl) dipeptides. Used to degrade proteins damaged by L-isoaspartyl residues formation.</text>
</comment>
<dbReference type="EMBL" id="ABXP02000052">
    <property type="protein sequence ID" value="KKC30099.1"/>
    <property type="molecule type" value="Genomic_DNA"/>
</dbReference>
<keyword evidence="1" id="KW-0645">Protease</keyword>
<name>A0A0F5PQK2_9THEO</name>
<feature type="binding site" evidence="4">
    <location>
        <position position="63"/>
    </location>
    <ligand>
        <name>Zn(2+)</name>
        <dbReference type="ChEBI" id="CHEBI:29105"/>
        <label>1</label>
        <note>catalytic</note>
    </ligand>
</feature>
<feature type="binding site" evidence="3">
    <location>
        <begin position="70"/>
        <end position="72"/>
    </location>
    <ligand>
        <name>substrate</name>
    </ligand>
</feature>
<dbReference type="AlphaFoldDB" id="A0A0F5PQK2"/>
<dbReference type="RefSeq" id="WP_043883809.1">
    <property type="nucleotide sequence ID" value="NZ_ABXP02000052.1"/>
</dbReference>
<reference evidence="6 7" key="2">
    <citation type="journal article" date="2015" name="BMC Genomics">
        <title>Analysis of three genomes within the thermophilic bacterial species Caldanaerobacter subterraneus with a focus on carbon monoxide dehydrogenase evolution and hydrolase diversity.</title>
        <authorList>
            <person name="Sant'Anna F.H."/>
            <person name="Lebedinsky A.V."/>
            <person name="Sokolova T.G."/>
            <person name="Robb F.T."/>
            <person name="Gonzalez J.M."/>
        </authorList>
    </citation>
    <scope>NUCLEOTIDE SEQUENCE [LARGE SCALE GENOMIC DNA]</scope>
    <source>
        <strain evidence="6 7">DSM 12653</strain>
    </source>
</reference>
<dbReference type="SUPFAM" id="SSF51338">
    <property type="entry name" value="Composite domain of metallo-dependent hydrolases"/>
    <property type="match status" value="1"/>
</dbReference>
<dbReference type="InterPro" id="IPR032466">
    <property type="entry name" value="Metal_Hydrolase"/>
</dbReference>
<dbReference type="GO" id="GO:0046872">
    <property type="term" value="F:metal ion binding"/>
    <property type="evidence" value="ECO:0007669"/>
    <property type="project" value="UniProtKB-KW"/>
</dbReference>
<feature type="domain" description="Amidohydrolase-related" evidence="5">
    <location>
        <begin position="268"/>
        <end position="377"/>
    </location>
</feature>
<dbReference type="PANTHER" id="PTHR11647">
    <property type="entry name" value="HYDRANTOINASE/DIHYDROPYRIMIDINASE FAMILY MEMBER"/>
    <property type="match status" value="1"/>
</dbReference>
<dbReference type="InterPro" id="IPR050378">
    <property type="entry name" value="Metallo-dep_Hydrolases_sf"/>
</dbReference>
<dbReference type="PIRSF" id="PIRSF001238">
    <property type="entry name" value="IadA"/>
    <property type="match status" value="1"/>
</dbReference>
<gene>
    <name evidence="6" type="ORF">CDSM653_00884</name>
</gene>
<dbReference type="EC" id="3.4.19.-" evidence="1"/>
<dbReference type="Proteomes" id="UP000010146">
    <property type="component" value="Unassembled WGS sequence"/>
</dbReference>
<keyword evidence="1 4" id="KW-0862">Zinc</keyword>
<feature type="active site" description="Proton acceptor" evidence="2">
    <location>
        <position position="287"/>
    </location>
</feature>
<evidence type="ECO:0000256" key="4">
    <source>
        <dbReference type="PIRSR" id="PIRSR001238-3"/>
    </source>
</evidence>
<keyword evidence="1" id="KW-0482">Metalloprotease</keyword>
<reference evidence="6 7" key="1">
    <citation type="submission" date="2008-07" db="EMBL/GenBank/DDBJ databases">
        <authorList>
            <person name="Gonzalez J."/>
            <person name="Sokolova T."/>
            <person name="Ferriera S."/>
            <person name="Johnson J."/>
            <person name="Kravitz S."/>
            <person name="Beeson K."/>
            <person name="Sutton G."/>
            <person name="Rogers Y.-H."/>
            <person name="Friedman R."/>
            <person name="Frazier M."/>
            <person name="Venter J.C."/>
        </authorList>
    </citation>
    <scope>NUCLEOTIDE SEQUENCE [LARGE SCALE GENOMIC DNA]</scope>
    <source>
        <strain evidence="6 7">DSM 12653</strain>
    </source>
</reference>
<feature type="binding site" evidence="4">
    <location>
        <position position="287"/>
    </location>
    <ligand>
        <name>Zn(2+)</name>
        <dbReference type="ChEBI" id="CHEBI:29105"/>
        <label>1</label>
        <note>catalytic</note>
    </ligand>
</feature>
<evidence type="ECO:0000256" key="2">
    <source>
        <dbReference type="PIRSR" id="PIRSR001238-1"/>
    </source>
</evidence>
<evidence type="ECO:0000259" key="5">
    <source>
        <dbReference type="Pfam" id="PF01979"/>
    </source>
</evidence>
<evidence type="ECO:0000313" key="6">
    <source>
        <dbReference type="EMBL" id="KKC30099.1"/>
    </source>
</evidence>
<dbReference type="CDD" id="cd01308">
    <property type="entry name" value="Isoaspartyl-dipeptidase"/>
    <property type="match status" value="1"/>
</dbReference>
<feature type="binding site" evidence="3">
    <location>
        <position position="165"/>
    </location>
    <ligand>
        <name>substrate</name>
    </ligand>
</feature>
<dbReference type="InterPro" id="IPR011059">
    <property type="entry name" value="Metal-dep_hydrolase_composite"/>
</dbReference>
<dbReference type="Gene3D" id="2.30.40.10">
    <property type="entry name" value="Urease, subunit C, domain 1"/>
    <property type="match status" value="1"/>
</dbReference>
<comment type="PTM">
    <text evidence="1">Carboxylation allows a single lysine to coordinate two zinc ions.</text>
</comment>
<feature type="binding site" evidence="4">
    <location>
        <position position="65"/>
    </location>
    <ligand>
        <name>Zn(2+)</name>
        <dbReference type="ChEBI" id="CHEBI:29105"/>
        <label>1</label>
        <note>catalytic</note>
    </ligand>
</feature>
<evidence type="ECO:0000256" key="1">
    <source>
        <dbReference type="PIRNR" id="PIRNR001238"/>
    </source>
</evidence>
<dbReference type="GO" id="GO:0008237">
    <property type="term" value="F:metallopeptidase activity"/>
    <property type="evidence" value="ECO:0007669"/>
    <property type="project" value="UniProtKB-KW"/>
</dbReference>
<dbReference type="GO" id="GO:0008798">
    <property type="term" value="F:beta-aspartyl-peptidase activity"/>
    <property type="evidence" value="ECO:0007669"/>
    <property type="project" value="InterPro"/>
</dbReference>
<feature type="binding site" evidence="4">
    <location>
        <position position="226"/>
    </location>
    <ligand>
        <name>Zn(2+)</name>
        <dbReference type="ChEBI" id="CHEBI:29105"/>
        <label>2</label>
        <note>catalytic</note>
    </ligand>
</feature>
<dbReference type="PANTHER" id="PTHR11647:SF1">
    <property type="entry name" value="COLLAPSIN RESPONSE MEDIATOR PROTEIN"/>
    <property type="match status" value="1"/>
</dbReference>
<comment type="similarity">
    <text evidence="1">Belongs to the peptidase M38 family.</text>
</comment>
<comment type="cofactor">
    <cofactor evidence="1 4">
        <name>Zn(2+)</name>
        <dbReference type="ChEBI" id="CHEBI:29105"/>
    </cofactor>
    <text evidence="1 4">Binds 2 Zn(2+) ions per subunit.</text>
</comment>
<sequence length="392" mass="42312">MFLLLKGLNVYSPDPIGKKDILICGEKIIKIADEIKPLKEFGDVEIVEEVEGLKAVPGFIDQHVHIAGGGGEGGPSTRTPEITLSDITKGGITTVVGLLGTDGITRGMASLLAKARALEQEGITTYIYTGAYEIPTRTLTGSVRSDLVLIDKVIGTGEIAISDHRSAQPTVEDLTKLAAEARVGGLLGGKPGIVHLHVGDGIRGLSPIFEIVEKTEIPITQFVPTHINRASHLFEHGLKFIEMGGTIDLTSDIKPDSHSKTALTPKEAIKKVIENKLPIEKVTMSSDSNGSIPVFDENKKLVKVMVGSTETLYRDLREAIIEGIVPLEKGIKIITENVAKVLNLYPKKGCISEKSDADIVILDKNLNIQSVIARGKFMIREGKIVKKGFFED</sequence>
<keyword evidence="1" id="KW-0378">Hydrolase</keyword>
<comment type="subcellular location">
    <subcellularLocation>
        <location evidence="1">Cytoplasm</location>
    </subcellularLocation>
</comment>
<evidence type="ECO:0000313" key="7">
    <source>
        <dbReference type="Proteomes" id="UP000010146"/>
    </source>
</evidence>
<evidence type="ECO:0000256" key="3">
    <source>
        <dbReference type="PIRSR" id="PIRSR001238-2"/>
    </source>
</evidence>
<dbReference type="InterPro" id="IPR010229">
    <property type="entry name" value="Pept_M38_dipep"/>
</dbReference>
<dbReference type="InterPro" id="IPR006680">
    <property type="entry name" value="Amidohydro-rel"/>
</dbReference>
<dbReference type="GO" id="GO:0005737">
    <property type="term" value="C:cytoplasm"/>
    <property type="evidence" value="ECO:0007669"/>
    <property type="project" value="UniProtKB-SubCell"/>
</dbReference>
<dbReference type="GO" id="GO:0006508">
    <property type="term" value="P:proteolysis"/>
    <property type="evidence" value="ECO:0007669"/>
    <property type="project" value="UniProtKB-KW"/>
</dbReference>
<dbReference type="InterPro" id="IPR033826">
    <property type="entry name" value="Isoaspartyl-dipeptidase"/>
</dbReference>
<protein>
    <recommendedName>
        <fullName evidence="1">Isoaspartyl dipeptidase</fullName>
        <ecNumber evidence="1">3.4.19.-</ecNumber>
    </recommendedName>
</protein>
<feature type="binding site" evidence="3">
    <location>
        <position position="132"/>
    </location>
    <ligand>
        <name>substrate</name>
    </ligand>
</feature>
<accession>A0A0F5PQK2</accession>
<reference evidence="7" key="3">
    <citation type="submission" date="2015-02" db="EMBL/GenBank/DDBJ databases">
        <title>Genome analysis of three genomes within the thermophilic hydrogenogenic bacterial species Caldanaerobacter subterraneus.</title>
        <authorList>
            <person name="Sant'Anna F.H."/>
            <person name="Lebedinsky A."/>
            <person name="Sokolova T."/>
            <person name="Robb F.T."/>
            <person name="Gonzalez J.M."/>
        </authorList>
    </citation>
    <scope>NUCLEOTIDE SEQUENCE [LARGE SCALE GENOMIC DNA]</scope>
    <source>
        <strain evidence="7">DSM 12653</strain>
    </source>
</reference>
<dbReference type="Pfam" id="PF01979">
    <property type="entry name" value="Amidohydro_1"/>
    <property type="match status" value="1"/>
</dbReference>
<feature type="binding site" evidence="3">
    <location>
        <position position="101"/>
    </location>
    <ligand>
        <name>substrate</name>
    </ligand>
</feature>
<feature type="binding site" evidence="4">
    <location>
        <position position="197"/>
    </location>
    <ligand>
        <name>Zn(2+)</name>
        <dbReference type="ChEBI" id="CHEBI:29105"/>
        <label>2</label>
        <note>catalytic</note>
    </ligand>
</feature>